<protein>
    <submittedName>
        <fullName evidence="1">Uncharacterized protein</fullName>
    </submittedName>
</protein>
<gene>
    <name evidence="1" type="ORF">LCGC14_2412360</name>
</gene>
<evidence type="ECO:0000313" key="1">
    <source>
        <dbReference type="EMBL" id="KKL24736.1"/>
    </source>
</evidence>
<dbReference type="EMBL" id="LAZR01036478">
    <property type="protein sequence ID" value="KKL24736.1"/>
    <property type="molecule type" value="Genomic_DNA"/>
</dbReference>
<comment type="caution">
    <text evidence="1">The sequence shown here is derived from an EMBL/GenBank/DDBJ whole genome shotgun (WGS) entry which is preliminary data.</text>
</comment>
<name>A0A0F9E4B3_9ZZZZ</name>
<reference evidence="1" key="1">
    <citation type="journal article" date="2015" name="Nature">
        <title>Complex archaea that bridge the gap between prokaryotes and eukaryotes.</title>
        <authorList>
            <person name="Spang A."/>
            <person name="Saw J.H."/>
            <person name="Jorgensen S.L."/>
            <person name="Zaremba-Niedzwiedzka K."/>
            <person name="Martijn J."/>
            <person name="Lind A.E."/>
            <person name="van Eijk R."/>
            <person name="Schleper C."/>
            <person name="Guy L."/>
            <person name="Ettema T.J."/>
        </authorList>
    </citation>
    <scope>NUCLEOTIDE SEQUENCE</scope>
</reference>
<proteinExistence type="predicted"/>
<dbReference type="AlphaFoldDB" id="A0A0F9E4B3"/>
<accession>A0A0F9E4B3</accession>
<sequence length="120" mass="13228">MRTTFQIDVVLADNGKVYDSVRKSVDLSFVPAVGTRICYEGSGVDGREVVRAVFDFEILTSFITLAPDTASDEATAETLLAEHIRIGWRRVKTQAPMDAQHGVWIAPPVEVEEPEEHSAP</sequence>
<organism evidence="1">
    <name type="scientific">marine sediment metagenome</name>
    <dbReference type="NCBI Taxonomy" id="412755"/>
    <lineage>
        <taxon>unclassified sequences</taxon>
        <taxon>metagenomes</taxon>
        <taxon>ecological metagenomes</taxon>
    </lineage>
</organism>